<feature type="chain" id="PRO_5034969535" description="Carboxylic ester hydrolase" evidence="5">
    <location>
        <begin position="18"/>
        <end position="361"/>
    </location>
</feature>
<accession>A0A8H6AYN5</accession>
<comment type="caution">
    <text evidence="6">The sequence shown here is derived from an EMBL/GenBank/DDBJ whole genome shotgun (WGS) entry which is preliminary data.</text>
</comment>
<evidence type="ECO:0000256" key="1">
    <source>
        <dbReference type="ARBA" id="ARBA00022487"/>
    </source>
</evidence>
<sequence length="361" mass="38886">MRRSITALATFATCASAATNITESLVQLCTVANSEASLPTDGIAGITMVPSLKSANIYNATDSVLGGGGGQAYLLSTDPLGGLIYGAVGGMTSAGYDNANSAYDEAALLANETINWPATMTRPLVLVSASAKLPVAPLLTNERKMELDSWVLDIPSTGSEYIVKLIELLNIDNLLSIDNVIYDTMIEWMNTGMAKYYDSLQTTLPDLTPCQSSKGKLLHYHSESDPSIPTTSSVHYWQSFRSVMYPDLSEDDSLAALADLYQFYLIPGATHCGANTLQPDGLYPKDNIHTMIDWVEKGIKPTALNTTVGGGAVEGDAVSLCQWPTRPLFHSNTSSGFDCVNDARFIEAWTYSFPAFKIPVY</sequence>
<dbReference type="OrthoDB" id="3039123at2759"/>
<dbReference type="Pfam" id="PF07519">
    <property type="entry name" value="Tannase"/>
    <property type="match status" value="1"/>
</dbReference>
<evidence type="ECO:0000256" key="5">
    <source>
        <dbReference type="RuleBase" id="RU361238"/>
    </source>
</evidence>
<evidence type="ECO:0000256" key="3">
    <source>
        <dbReference type="ARBA" id="ARBA00022801"/>
    </source>
</evidence>
<organism evidence="6 7">
    <name type="scientific">Botrytis fragariae</name>
    <dbReference type="NCBI Taxonomy" id="1964551"/>
    <lineage>
        <taxon>Eukaryota</taxon>
        <taxon>Fungi</taxon>
        <taxon>Dikarya</taxon>
        <taxon>Ascomycota</taxon>
        <taxon>Pezizomycotina</taxon>
        <taxon>Leotiomycetes</taxon>
        <taxon>Helotiales</taxon>
        <taxon>Sclerotiniaceae</taxon>
        <taxon>Botrytis</taxon>
    </lineage>
</organism>
<protein>
    <recommendedName>
        <fullName evidence="5">Carboxylic ester hydrolase</fullName>
        <ecNumber evidence="5">3.1.1.-</ecNumber>
    </recommendedName>
</protein>
<dbReference type="RefSeq" id="XP_037194863.1">
    <property type="nucleotide sequence ID" value="XM_037332735.1"/>
</dbReference>
<keyword evidence="4" id="KW-1015">Disulfide bond</keyword>
<dbReference type="GeneID" id="59256427"/>
<gene>
    <name evidence="6" type="ORF">Bfra_002313</name>
</gene>
<feature type="signal peptide" evidence="5">
    <location>
        <begin position="1"/>
        <end position="17"/>
    </location>
</feature>
<dbReference type="PANTHER" id="PTHR33938:SF7">
    <property type="entry name" value="CARBOXYLIC ESTER HYDROLASE"/>
    <property type="match status" value="1"/>
</dbReference>
<dbReference type="InterPro" id="IPR011118">
    <property type="entry name" value="Tannase/feruloyl_esterase"/>
</dbReference>
<comment type="similarity">
    <text evidence="5">Belongs to the tannase family.</text>
</comment>
<proteinExistence type="inferred from homology"/>
<keyword evidence="7" id="KW-1185">Reference proteome</keyword>
<dbReference type="EMBL" id="JABFCT010000004">
    <property type="protein sequence ID" value="KAF5875917.1"/>
    <property type="molecule type" value="Genomic_DNA"/>
</dbReference>
<evidence type="ECO:0000313" key="6">
    <source>
        <dbReference type="EMBL" id="KAF5875917.1"/>
    </source>
</evidence>
<dbReference type="GO" id="GO:0052689">
    <property type="term" value="F:carboxylic ester hydrolase activity"/>
    <property type="evidence" value="ECO:0007669"/>
    <property type="project" value="UniProtKB-KW"/>
</dbReference>
<evidence type="ECO:0000313" key="7">
    <source>
        <dbReference type="Proteomes" id="UP000531561"/>
    </source>
</evidence>
<keyword evidence="2 5" id="KW-0732">Signal</keyword>
<reference evidence="6 7" key="1">
    <citation type="journal article" date="2020" name="Phytopathology">
        <title>A high-quality genome resource of Botrytis fragariae, a new and rapidly spreading fungal pathogen causing strawberry gray mold in the U.S.A.</title>
        <authorList>
            <person name="Wu Y."/>
            <person name="Saski C.A."/>
            <person name="Schnabel G."/>
            <person name="Xiao S."/>
            <person name="Hu M."/>
        </authorList>
    </citation>
    <scope>NUCLEOTIDE SEQUENCE [LARGE SCALE GENOMIC DNA]</scope>
    <source>
        <strain evidence="6 7">BVB16</strain>
    </source>
</reference>
<keyword evidence="3 5" id="KW-0378">Hydrolase</keyword>
<evidence type="ECO:0000256" key="4">
    <source>
        <dbReference type="ARBA" id="ARBA00023157"/>
    </source>
</evidence>
<dbReference type="EC" id="3.1.1.-" evidence="5"/>
<keyword evidence="1" id="KW-0719">Serine esterase</keyword>
<dbReference type="AlphaFoldDB" id="A0A8H6AYN5"/>
<name>A0A8H6AYN5_9HELO</name>
<evidence type="ECO:0000256" key="2">
    <source>
        <dbReference type="ARBA" id="ARBA00022729"/>
    </source>
</evidence>
<dbReference type="Proteomes" id="UP000531561">
    <property type="component" value="Unassembled WGS sequence"/>
</dbReference>
<dbReference type="PANTHER" id="PTHR33938">
    <property type="entry name" value="FERULOYL ESTERASE B-RELATED"/>
    <property type="match status" value="1"/>
</dbReference>